<dbReference type="EMBL" id="JBIGHX010000009">
    <property type="protein sequence ID" value="MFG6464146.1"/>
    <property type="molecule type" value="Genomic_DNA"/>
</dbReference>
<feature type="repeat" description="WD" evidence="3">
    <location>
        <begin position="63"/>
        <end position="104"/>
    </location>
</feature>
<dbReference type="SUPFAM" id="SSF50998">
    <property type="entry name" value="Quinoprotein alcohol dehydrogenase-like"/>
    <property type="match status" value="1"/>
</dbReference>
<protein>
    <submittedName>
        <fullName evidence="4">WD40 repeat domain-containing protein</fullName>
    </submittedName>
</protein>
<dbReference type="SMART" id="SM00320">
    <property type="entry name" value="WD40"/>
    <property type="match status" value="8"/>
</dbReference>
<reference evidence="4 5" key="1">
    <citation type="submission" date="2024-08" db="EMBL/GenBank/DDBJ databases">
        <authorList>
            <person name="Lu H."/>
        </authorList>
    </citation>
    <scope>NUCLEOTIDE SEQUENCE [LARGE SCALE GENOMIC DNA]</scope>
    <source>
        <strain evidence="4 5">DXS20W</strain>
    </source>
</reference>
<dbReference type="PANTHER" id="PTHR19848:SF8">
    <property type="entry name" value="F-BOX AND WD REPEAT DOMAIN CONTAINING 7"/>
    <property type="match status" value="1"/>
</dbReference>
<accession>A0ABW7GQB3</accession>
<dbReference type="InterPro" id="IPR011047">
    <property type="entry name" value="Quinoprotein_ADH-like_sf"/>
</dbReference>
<evidence type="ECO:0000313" key="5">
    <source>
        <dbReference type="Proteomes" id="UP001606302"/>
    </source>
</evidence>
<dbReference type="InterPro" id="IPR036322">
    <property type="entry name" value="WD40_repeat_dom_sf"/>
</dbReference>
<name>A0ABW7GQB3_9BURK</name>
<dbReference type="Gene3D" id="2.130.10.10">
    <property type="entry name" value="YVTN repeat-like/Quinoprotein amine dehydrogenase"/>
    <property type="match status" value="4"/>
</dbReference>
<dbReference type="Proteomes" id="UP001606302">
    <property type="component" value="Unassembled WGS sequence"/>
</dbReference>
<feature type="repeat" description="WD" evidence="3">
    <location>
        <begin position="105"/>
        <end position="137"/>
    </location>
</feature>
<evidence type="ECO:0000313" key="4">
    <source>
        <dbReference type="EMBL" id="MFG6464146.1"/>
    </source>
</evidence>
<dbReference type="SUPFAM" id="SSF50978">
    <property type="entry name" value="WD40 repeat-like"/>
    <property type="match status" value="1"/>
</dbReference>
<dbReference type="PROSITE" id="PS50082">
    <property type="entry name" value="WD_REPEATS_2"/>
    <property type="match status" value="4"/>
</dbReference>
<evidence type="ECO:0000256" key="3">
    <source>
        <dbReference type="PROSITE-ProRule" id="PRU00221"/>
    </source>
</evidence>
<dbReference type="PROSITE" id="PS50294">
    <property type="entry name" value="WD_REPEATS_REGION"/>
    <property type="match status" value="2"/>
</dbReference>
<keyword evidence="1 3" id="KW-0853">WD repeat</keyword>
<dbReference type="Pfam" id="PF00400">
    <property type="entry name" value="WD40"/>
    <property type="match status" value="5"/>
</dbReference>
<feature type="repeat" description="WD" evidence="3">
    <location>
        <begin position="226"/>
        <end position="260"/>
    </location>
</feature>
<comment type="caution">
    <text evidence="4">The sequence shown here is derived from an EMBL/GenBank/DDBJ whole genome shotgun (WGS) entry which is preliminary data.</text>
</comment>
<sequence>MNSNAHPITQRSSMGLQGLGGSLAMAHRSPISGIAANDSHILTGGYDNKVILRDAATKAPIAVGWHEHLVNHVSLSQCGRYGLSSSSDHTARVWDIPSLKLRSVLPDHDDDVEMAVFDTGADRIVTGSRDRAVRIFDRHGQLLCELRGHEADVISVAWSPDGKSAISSSDDSTVRRWDPETGLQTQQIDLGGIETDTFVICGDGTIIAGNDQGEIAIAAQERIVKLPAHDAGIKRLLWAEARGLLVTVSYDGTVKVWRVNGGFQLDLLRCSRLPTVVWARAVAFRGDCLVFGTFGSSFATFRIGTGEWDLSGVEDTNGINAVCLAGDRVITVGDAGVVRSNGVPISNPGSLCNFLVSCDGAVLTGGQTGELFDALSGRVIHKHRSPLNCAAVHVVDGIAKVVVGAYTGEGLVLSPRADGQLGLEQVVQLHANAVKGVAACAGVLFSVGADGAAAFHRARDASLIRKIDNAHDKIANGCAALADGGFVSVSRDRVLRFWRLDGGLDEAIATPHTHSVKCVAASADGRHVATAAYNGRIAVFDRCQRAWVVDHRATLAGISSIVSSRGGFTASSYDGEVYVTHP</sequence>
<gene>
    <name evidence="4" type="ORF">ACG04Q_21435</name>
</gene>
<keyword evidence="2" id="KW-0677">Repeat</keyword>
<evidence type="ECO:0000256" key="2">
    <source>
        <dbReference type="ARBA" id="ARBA00022737"/>
    </source>
</evidence>
<feature type="repeat" description="WD" evidence="3">
    <location>
        <begin position="146"/>
        <end position="187"/>
    </location>
</feature>
<dbReference type="InterPro" id="IPR001680">
    <property type="entry name" value="WD40_rpt"/>
</dbReference>
<dbReference type="PANTHER" id="PTHR19848">
    <property type="entry name" value="WD40 REPEAT PROTEIN"/>
    <property type="match status" value="1"/>
</dbReference>
<evidence type="ECO:0000256" key="1">
    <source>
        <dbReference type="ARBA" id="ARBA00022574"/>
    </source>
</evidence>
<dbReference type="InterPro" id="IPR015943">
    <property type="entry name" value="WD40/YVTN_repeat-like_dom_sf"/>
</dbReference>
<organism evidence="4 5">
    <name type="scientific">Pelomonas lactea</name>
    <dbReference type="NCBI Taxonomy" id="3299030"/>
    <lineage>
        <taxon>Bacteria</taxon>
        <taxon>Pseudomonadati</taxon>
        <taxon>Pseudomonadota</taxon>
        <taxon>Betaproteobacteria</taxon>
        <taxon>Burkholderiales</taxon>
        <taxon>Sphaerotilaceae</taxon>
        <taxon>Roseateles</taxon>
    </lineage>
</organism>
<keyword evidence="5" id="KW-1185">Reference proteome</keyword>
<proteinExistence type="predicted"/>